<evidence type="ECO:0000256" key="1">
    <source>
        <dbReference type="SAM" id="MobiDB-lite"/>
    </source>
</evidence>
<dbReference type="STRING" id="91626.A0A0C9MD42"/>
<dbReference type="PANTHER" id="PTHR18063:SF6">
    <property type="entry name" value="UBIQUITIN CARBOXYL-TERMINAL HYDROLASE"/>
    <property type="match status" value="1"/>
</dbReference>
<evidence type="ECO:0000313" key="3">
    <source>
        <dbReference type="EMBL" id="GAN00822.1"/>
    </source>
</evidence>
<evidence type="ECO:0000313" key="4">
    <source>
        <dbReference type="Proteomes" id="UP000053815"/>
    </source>
</evidence>
<proteinExistence type="predicted"/>
<dbReference type="GO" id="GO:0004843">
    <property type="term" value="F:cysteine-type deubiquitinase activity"/>
    <property type="evidence" value="ECO:0007669"/>
    <property type="project" value="InterPro"/>
</dbReference>
<name>A0A0C9MD42_9FUNG</name>
<feature type="region of interest" description="Disordered" evidence="1">
    <location>
        <begin position="1"/>
        <end position="71"/>
    </location>
</feature>
<sequence>MTLEADLKDLSIDTTQKTQGTDTFRPKDDAKDNKMEQKEASSSTSNLGLQTVSEPATREQQPAPAFENVPDGVAQCDKDEYLVKTIDWRDKKVRIITQNENGPCPLVAICNVLLLRGDLDIRPPDREIVTFEYLVDRLGDYLLNHAPTDEPVAVNGGCESMNMSVQISPFQTTKAQSPPENPEEQPQAPKRQDTSEFVLTYRHNLDAAFSILPNLKSGLDVNIKFDSIHGFEPTAELAMFDLFDVNLVHGWVADPQDVETFDVIVNKCGTYNYAVELIVQADELSIRRSDAGLTVAKSLSTAEEEKLHQGFVATEFLKDTATQLTYFGLDLLLDSIPTDTLCVLFRNNHFSTVYRHPSSGLYMLVTDSGLVSERSVVWESLADVDQGSSEFFNGSFSKPNIQERCGNSDTAVQEATTDLDYAIAVSIQDEQKRQHRQSMIGQQPSLVPPPLQAPPSQHQQAPVQKSTLNSSHKSSSNKKNNSCIIS</sequence>
<dbReference type="OrthoDB" id="10261212at2759"/>
<dbReference type="EMBL" id="DF836291">
    <property type="protein sequence ID" value="GAN00822.1"/>
    <property type="molecule type" value="Genomic_DNA"/>
</dbReference>
<dbReference type="GO" id="GO:0016807">
    <property type="term" value="F:cysteine-type carboxypeptidase activity"/>
    <property type="evidence" value="ECO:0007669"/>
    <property type="project" value="TreeGrafter"/>
</dbReference>
<feature type="region of interest" description="Disordered" evidence="1">
    <location>
        <begin position="169"/>
        <end position="193"/>
    </location>
</feature>
<feature type="compositionally biased region" description="Polar residues" evidence="1">
    <location>
        <begin position="12"/>
        <end position="22"/>
    </location>
</feature>
<keyword evidence="4" id="KW-1185">Reference proteome</keyword>
<feature type="compositionally biased region" description="Polar residues" evidence="1">
    <location>
        <begin position="40"/>
        <end position="60"/>
    </location>
</feature>
<accession>A0A0C9MD42</accession>
<dbReference type="AlphaFoldDB" id="A0A0C9MD42"/>
<dbReference type="GO" id="GO:1990380">
    <property type="term" value="F:K48-linked deubiquitinase activity"/>
    <property type="evidence" value="ECO:0007669"/>
    <property type="project" value="InterPro"/>
</dbReference>
<dbReference type="GO" id="GO:0005829">
    <property type="term" value="C:cytosol"/>
    <property type="evidence" value="ECO:0007669"/>
    <property type="project" value="TreeGrafter"/>
</dbReference>
<dbReference type="Proteomes" id="UP000053815">
    <property type="component" value="Unassembled WGS sequence"/>
</dbReference>
<dbReference type="InterPro" id="IPR033979">
    <property type="entry name" value="MINDY_domain"/>
</dbReference>
<dbReference type="Pfam" id="PF04424">
    <property type="entry name" value="MINDY_DUB"/>
    <property type="match status" value="1"/>
</dbReference>
<feature type="region of interest" description="Disordered" evidence="1">
    <location>
        <begin position="432"/>
        <end position="486"/>
    </location>
</feature>
<gene>
    <name evidence="3" type="ORF">MAM1_0002c00246</name>
</gene>
<dbReference type="PANTHER" id="PTHR18063">
    <property type="entry name" value="NF-E2 INDUCIBLE PROTEIN"/>
    <property type="match status" value="1"/>
</dbReference>
<feature type="compositionally biased region" description="Low complexity" evidence="1">
    <location>
        <begin position="454"/>
        <end position="486"/>
    </location>
</feature>
<feature type="domain" description="MINDY deubiquitinase" evidence="2">
    <location>
        <begin position="80"/>
        <end position="396"/>
    </location>
</feature>
<reference evidence="3" key="1">
    <citation type="submission" date="2014-09" db="EMBL/GenBank/DDBJ databases">
        <title>Draft genome sequence of an oleaginous Mucoromycotina fungus Mucor ambiguus NBRC6742.</title>
        <authorList>
            <person name="Takeda I."/>
            <person name="Yamane N."/>
            <person name="Morita T."/>
            <person name="Tamano K."/>
            <person name="Machida M."/>
            <person name="Baker S."/>
            <person name="Koike H."/>
        </authorList>
    </citation>
    <scope>NUCLEOTIDE SEQUENCE</scope>
    <source>
        <strain evidence="3">NBRC 6742</strain>
    </source>
</reference>
<dbReference type="GO" id="GO:0071944">
    <property type="term" value="C:cell periphery"/>
    <property type="evidence" value="ECO:0007669"/>
    <property type="project" value="TreeGrafter"/>
</dbReference>
<evidence type="ECO:0000259" key="2">
    <source>
        <dbReference type="Pfam" id="PF04424"/>
    </source>
</evidence>
<feature type="compositionally biased region" description="Basic and acidic residues" evidence="1">
    <location>
        <begin position="24"/>
        <end position="39"/>
    </location>
</feature>
<organism evidence="3">
    <name type="scientific">Mucor ambiguus</name>
    <dbReference type="NCBI Taxonomy" id="91626"/>
    <lineage>
        <taxon>Eukaryota</taxon>
        <taxon>Fungi</taxon>
        <taxon>Fungi incertae sedis</taxon>
        <taxon>Mucoromycota</taxon>
        <taxon>Mucoromycotina</taxon>
        <taxon>Mucoromycetes</taxon>
        <taxon>Mucorales</taxon>
        <taxon>Mucorineae</taxon>
        <taxon>Mucoraceae</taxon>
        <taxon>Mucor</taxon>
    </lineage>
</organism>
<dbReference type="InterPro" id="IPR007518">
    <property type="entry name" value="MINDY"/>
</dbReference>
<dbReference type="GO" id="GO:0071108">
    <property type="term" value="P:protein K48-linked deubiquitination"/>
    <property type="evidence" value="ECO:0007669"/>
    <property type="project" value="TreeGrafter"/>
</dbReference>
<feature type="compositionally biased region" description="Basic and acidic residues" evidence="1">
    <location>
        <begin position="1"/>
        <end position="11"/>
    </location>
</feature>
<protein>
    <submittedName>
        <fullName evidence="3">Protein FAM63B</fullName>
    </submittedName>
</protein>